<proteinExistence type="predicted"/>
<comment type="caution">
    <text evidence="1">The sequence shown here is derived from an EMBL/GenBank/DDBJ whole genome shotgun (WGS) entry which is preliminary data.</text>
</comment>
<protein>
    <submittedName>
        <fullName evidence="1">Uncharacterized protein</fullName>
    </submittedName>
</protein>
<reference evidence="1" key="1">
    <citation type="journal article" date="2020" name="Stud. Mycol.">
        <title>101 Dothideomycetes genomes: a test case for predicting lifestyles and emergence of pathogens.</title>
        <authorList>
            <person name="Haridas S."/>
            <person name="Albert R."/>
            <person name="Binder M."/>
            <person name="Bloem J."/>
            <person name="Labutti K."/>
            <person name="Salamov A."/>
            <person name="Andreopoulos B."/>
            <person name="Baker S."/>
            <person name="Barry K."/>
            <person name="Bills G."/>
            <person name="Bluhm B."/>
            <person name="Cannon C."/>
            <person name="Castanera R."/>
            <person name="Culley D."/>
            <person name="Daum C."/>
            <person name="Ezra D."/>
            <person name="Gonzalez J."/>
            <person name="Henrissat B."/>
            <person name="Kuo A."/>
            <person name="Liang C."/>
            <person name="Lipzen A."/>
            <person name="Lutzoni F."/>
            <person name="Magnuson J."/>
            <person name="Mondo S."/>
            <person name="Nolan M."/>
            <person name="Ohm R."/>
            <person name="Pangilinan J."/>
            <person name="Park H.-J."/>
            <person name="Ramirez L."/>
            <person name="Alfaro M."/>
            <person name="Sun H."/>
            <person name="Tritt A."/>
            <person name="Yoshinaga Y."/>
            <person name="Zwiers L.-H."/>
            <person name="Turgeon B."/>
            <person name="Goodwin S."/>
            <person name="Spatafora J."/>
            <person name="Crous P."/>
            <person name="Grigoriev I."/>
        </authorList>
    </citation>
    <scope>NUCLEOTIDE SEQUENCE</scope>
    <source>
        <strain evidence="1">CBS 125425</strain>
    </source>
</reference>
<keyword evidence="2" id="KW-1185">Reference proteome</keyword>
<accession>A0A9P4V1J3</accession>
<name>A0A9P4V1J3_9PLEO</name>
<sequence>MRKKATSWPQPSSRERLISWFLYPSSRLFLERGGLNSIRKARQSKVLSDNVTVPYHAQSVSRKDLEQVRCLNNCTVHTS</sequence>
<organism evidence="1 2">
    <name type="scientific">Polyplosphaeria fusca</name>
    <dbReference type="NCBI Taxonomy" id="682080"/>
    <lineage>
        <taxon>Eukaryota</taxon>
        <taxon>Fungi</taxon>
        <taxon>Dikarya</taxon>
        <taxon>Ascomycota</taxon>
        <taxon>Pezizomycotina</taxon>
        <taxon>Dothideomycetes</taxon>
        <taxon>Pleosporomycetidae</taxon>
        <taxon>Pleosporales</taxon>
        <taxon>Tetraplosphaeriaceae</taxon>
        <taxon>Polyplosphaeria</taxon>
    </lineage>
</organism>
<dbReference type="EMBL" id="ML996146">
    <property type="protein sequence ID" value="KAF2734579.1"/>
    <property type="molecule type" value="Genomic_DNA"/>
</dbReference>
<gene>
    <name evidence="1" type="ORF">EJ04DRAFT_243246</name>
</gene>
<dbReference type="Proteomes" id="UP000799444">
    <property type="component" value="Unassembled WGS sequence"/>
</dbReference>
<evidence type="ECO:0000313" key="1">
    <source>
        <dbReference type="EMBL" id="KAF2734579.1"/>
    </source>
</evidence>
<evidence type="ECO:0000313" key="2">
    <source>
        <dbReference type="Proteomes" id="UP000799444"/>
    </source>
</evidence>
<dbReference type="AlphaFoldDB" id="A0A9P4V1J3"/>